<dbReference type="PANTHER" id="PTHR33516">
    <property type="entry name" value="LEXA REPRESSOR"/>
    <property type="match status" value="1"/>
</dbReference>
<dbReference type="InterPro" id="IPR039418">
    <property type="entry name" value="LexA-like"/>
</dbReference>
<dbReference type="GO" id="GO:0045892">
    <property type="term" value="P:negative regulation of DNA-templated transcription"/>
    <property type="evidence" value="ECO:0007669"/>
    <property type="project" value="InterPro"/>
</dbReference>
<dbReference type="RefSeq" id="WP_070970284.1">
    <property type="nucleotide sequence ID" value="NZ_CP017603.1"/>
</dbReference>
<evidence type="ECO:0000256" key="1">
    <source>
        <dbReference type="ARBA" id="ARBA00007484"/>
    </source>
</evidence>
<dbReference type="InterPro" id="IPR006197">
    <property type="entry name" value="Peptidase_S24_LexA"/>
</dbReference>
<evidence type="ECO:0000256" key="3">
    <source>
        <dbReference type="ARBA" id="ARBA00022705"/>
    </source>
</evidence>
<name>A0AAC9RKJ6_9CLOT</name>
<evidence type="ECO:0000256" key="9">
    <source>
        <dbReference type="ARBA" id="ARBA00023163"/>
    </source>
</evidence>
<dbReference type="InterPro" id="IPR006200">
    <property type="entry name" value="LexA"/>
</dbReference>
<dbReference type="EMBL" id="CP017603">
    <property type="protein sequence ID" value="AOY77230.1"/>
    <property type="molecule type" value="Genomic_DNA"/>
</dbReference>
<dbReference type="Gene3D" id="2.10.109.10">
    <property type="entry name" value="Umud Fragment, subunit A"/>
    <property type="match status" value="1"/>
</dbReference>
<dbReference type="SMART" id="SM00530">
    <property type="entry name" value="HTH_XRE"/>
    <property type="match status" value="1"/>
</dbReference>
<dbReference type="GO" id="GO:0006281">
    <property type="term" value="P:DNA repair"/>
    <property type="evidence" value="ECO:0007669"/>
    <property type="project" value="UniProtKB-KW"/>
</dbReference>
<keyword evidence="8" id="KW-0238">DNA-binding</keyword>
<evidence type="ECO:0000256" key="11">
    <source>
        <dbReference type="ARBA" id="ARBA00023236"/>
    </source>
</evidence>
<evidence type="ECO:0000256" key="10">
    <source>
        <dbReference type="ARBA" id="ARBA00023204"/>
    </source>
</evidence>
<dbReference type="InterPro" id="IPR036286">
    <property type="entry name" value="LexA/Signal_pep-like_sf"/>
</dbReference>
<reference evidence="15 17" key="2">
    <citation type="submission" date="2017-03" db="EMBL/GenBank/DDBJ databases">
        <title>Complete sequence of Clostridium formicaceticum DSM 92.</title>
        <authorList>
            <person name="Poehlein A."/>
            <person name="Karl M."/>
            <person name="Bengelsdorf F.R."/>
            <person name="Duerre P."/>
            <person name="Daniel R."/>
        </authorList>
    </citation>
    <scope>NUCLEOTIDE SEQUENCE [LARGE SCALE GENOMIC DNA]</scope>
    <source>
        <strain evidence="15 17">DSM 92</strain>
    </source>
</reference>
<dbReference type="GO" id="GO:0004252">
    <property type="term" value="F:serine-type endopeptidase activity"/>
    <property type="evidence" value="ECO:0007669"/>
    <property type="project" value="UniProtKB-EC"/>
</dbReference>
<dbReference type="GO" id="GO:0006260">
    <property type="term" value="P:DNA replication"/>
    <property type="evidence" value="ECO:0007669"/>
    <property type="project" value="UniProtKB-KW"/>
</dbReference>
<dbReference type="SUPFAM" id="SSF51306">
    <property type="entry name" value="LexA/Signal peptidase"/>
    <property type="match status" value="1"/>
</dbReference>
<reference evidence="14 16" key="1">
    <citation type="submission" date="2016-10" db="EMBL/GenBank/DDBJ databases">
        <title>Complete Genome Sequence of Acetogen Clostridium formicoaceticum ATCC 27076.</title>
        <authorList>
            <person name="Bao T."/>
            <person name="Cheng C."/>
            <person name="Zhao J."/>
            <person name="Yang S.-T."/>
            <person name="Wang J."/>
            <person name="Wang M."/>
        </authorList>
    </citation>
    <scope>NUCLEOTIDE SEQUENCE [LARGE SCALE GENOMIC DNA]</scope>
    <source>
        <strain evidence="14 16">ATCC 27076</strain>
    </source>
</reference>
<evidence type="ECO:0000256" key="12">
    <source>
        <dbReference type="RuleBase" id="RU003991"/>
    </source>
</evidence>
<keyword evidence="9" id="KW-0804">Transcription</keyword>
<evidence type="ECO:0000256" key="8">
    <source>
        <dbReference type="ARBA" id="ARBA00023125"/>
    </source>
</evidence>
<dbReference type="Pfam" id="PF00717">
    <property type="entry name" value="Peptidase_S24"/>
    <property type="match status" value="1"/>
</dbReference>
<keyword evidence="11" id="KW-0742">SOS response</keyword>
<evidence type="ECO:0000313" key="16">
    <source>
        <dbReference type="Proteomes" id="UP000177894"/>
    </source>
</evidence>
<evidence type="ECO:0000256" key="2">
    <source>
        <dbReference type="ARBA" id="ARBA00022491"/>
    </source>
</evidence>
<dbReference type="SUPFAM" id="SSF47413">
    <property type="entry name" value="lambda repressor-like DNA-binding domains"/>
    <property type="match status" value="1"/>
</dbReference>
<evidence type="ECO:0000313" key="17">
    <source>
        <dbReference type="Proteomes" id="UP000192478"/>
    </source>
</evidence>
<evidence type="ECO:0000256" key="4">
    <source>
        <dbReference type="ARBA" id="ARBA00022763"/>
    </source>
</evidence>
<evidence type="ECO:0000259" key="13">
    <source>
        <dbReference type="PROSITE" id="PS50943"/>
    </source>
</evidence>
<organism evidence="15 17">
    <name type="scientific">Clostridium formicaceticum</name>
    <dbReference type="NCBI Taxonomy" id="1497"/>
    <lineage>
        <taxon>Bacteria</taxon>
        <taxon>Bacillati</taxon>
        <taxon>Bacillota</taxon>
        <taxon>Clostridia</taxon>
        <taxon>Eubacteriales</taxon>
        <taxon>Clostridiaceae</taxon>
        <taxon>Clostridium</taxon>
    </lineage>
</organism>
<dbReference type="CDD" id="cd00093">
    <property type="entry name" value="HTH_XRE"/>
    <property type="match status" value="1"/>
</dbReference>
<evidence type="ECO:0000256" key="7">
    <source>
        <dbReference type="ARBA" id="ARBA00023015"/>
    </source>
</evidence>
<dbReference type="PANTHER" id="PTHR33516:SF2">
    <property type="entry name" value="LEXA REPRESSOR-RELATED"/>
    <property type="match status" value="1"/>
</dbReference>
<accession>A0AAC9RKJ6</accession>
<sequence>MKDKKEFGQRLKDCRKNVNLTQKELAATIGVSAQVISNWERGYTTGVDTDVLFSLSETLNCSVDYLLGKNQISNALNSPKQTIAIPILGVIKAGEPIIAIENVEGYEYVDANETKGGEFFYLRVNGDSMINARIFDGDLVYVRKQSDVDSGDVAVVLVNGYEATLKRVLKTDDSIILQPENPKYKPMVFGRKEIESGYIEIVGKVIHVKFKI</sequence>
<dbReference type="EC" id="3.4.21.88" evidence="15"/>
<evidence type="ECO:0000256" key="5">
    <source>
        <dbReference type="ARBA" id="ARBA00022801"/>
    </source>
</evidence>
<keyword evidence="10" id="KW-0234">DNA repair</keyword>
<dbReference type="AlphaFoldDB" id="A0AAC9RKJ6"/>
<dbReference type="InterPro" id="IPR015927">
    <property type="entry name" value="Peptidase_S24_S26A/B/C"/>
</dbReference>
<keyword evidence="2" id="KW-0678">Repressor</keyword>
<dbReference type="PROSITE" id="PS50943">
    <property type="entry name" value="HTH_CROC1"/>
    <property type="match status" value="1"/>
</dbReference>
<keyword evidence="6 12" id="KW-0068">Autocatalytic cleavage</keyword>
<dbReference type="CDD" id="cd06529">
    <property type="entry name" value="S24_LexA-like"/>
    <property type="match status" value="1"/>
</dbReference>
<evidence type="ECO:0000313" key="15">
    <source>
        <dbReference type="EMBL" id="ARE87761.1"/>
    </source>
</evidence>
<dbReference type="GO" id="GO:0003677">
    <property type="term" value="F:DNA binding"/>
    <property type="evidence" value="ECO:0007669"/>
    <property type="project" value="UniProtKB-KW"/>
</dbReference>
<gene>
    <name evidence="15" type="primary">lexA_2</name>
    <name evidence="14" type="ORF">BJL90_16060</name>
    <name evidence="15" type="ORF">CLFO_21610</name>
</gene>
<keyword evidence="16" id="KW-1185">Reference proteome</keyword>
<dbReference type="InterPro" id="IPR050077">
    <property type="entry name" value="LexA_repressor"/>
</dbReference>
<dbReference type="Proteomes" id="UP000192478">
    <property type="component" value="Chromosome"/>
</dbReference>
<proteinExistence type="inferred from homology"/>
<dbReference type="Pfam" id="PF01381">
    <property type="entry name" value="HTH_3"/>
    <property type="match status" value="1"/>
</dbReference>
<dbReference type="EMBL" id="CP020559">
    <property type="protein sequence ID" value="ARE87761.1"/>
    <property type="molecule type" value="Genomic_DNA"/>
</dbReference>
<keyword evidence="4" id="KW-0227">DNA damage</keyword>
<dbReference type="InterPro" id="IPR001387">
    <property type="entry name" value="Cro/C1-type_HTH"/>
</dbReference>
<dbReference type="PRINTS" id="PR00726">
    <property type="entry name" value="LEXASERPTASE"/>
</dbReference>
<dbReference type="NCBIfam" id="TIGR00498">
    <property type="entry name" value="lexA"/>
    <property type="match status" value="1"/>
</dbReference>
<dbReference type="KEGG" id="cfm:BJL90_16060"/>
<evidence type="ECO:0000313" key="14">
    <source>
        <dbReference type="EMBL" id="AOY77230.1"/>
    </source>
</evidence>
<keyword evidence="3" id="KW-0235">DNA replication</keyword>
<dbReference type="InterPro" id="IPR010982">
    <property type="entry name" value="Lambda_DNA-bd_dom_sf"/>
</dbReference>
<keyword evidence="5 12" id="KW-0378">Hydrolase</keyword>
<dbReference type="Proteomes" id="UP000177894">
    <property type="component" value="Chromosome"/>
</dbReference>
<feature type="domain" description="HTH cro/C1-type" evidence="13">
    <location>
        <begin position="11"/>
        <end position="66"/>
    </location>
</feature>
<evidence type="ECO:0000256" key="6">
    <source>
        <dbReference type="ARBA" id="ARBA00022813"/>
    </source>
</evidence>
<comment type="similarity">
    <text evidence="1 12">Belongs to the peptidase S24 family.</text>
</comment>
<dbReference type="Gene3D" id="1.10.260.40">
    <property type="entry name" value="lambda repressor-like DNA-binding domains"/>
    <property type="match status" value="1"/>
</dbReference>
<keyword evidence="7" id="KW-0805">Transcription regulation</keyword>
<protein>
    <submittedName>
        <fullName evidence="15">LexA repressor</fullName>
        <ecNumber evidence="15">3.4.21.88</ecNumber>
    </submittedName>
    <submittedName>
        <fullName evidence="14">Repressor LexA</fullName>
    </submittedName>
</protein>
<dbReference type="GO" id="GO:0009432">
    <property type="term" value="P:SOS response"/>
    <property type="evidence" value="ECO:0007669"/>
    <property type="project" value="UniProtKB-KW"/>
</dbReference>